<evidence type="ECO:0000256" key="7">
    <source>
        <dbReference type="ARBA" id="ARBA00022958"/>
    </source>
</evidence>
<dbReference type="SUPFAM" id="SSF55973">
    <property type="entry name" value="S-adenosylmethionine synthetase"/>
    <property type="match status" value="1"/>
</dbReference>
<dbReference type="GO" id="GO:0005524">
    <property type="term" value="F:ATP binding"/>
    <property type="evidence" value="ECO:0007669"/>
    <property type="project" value="UniProtKB-KW"/>
</dbReference>
<dbReference type="InterPro" id="IPR022630">
    <property type="entry name" value="S-AdoMet_synt_C"/>
</dbReference>
<evidence type="ECO:0000256" key="6">
    <source>
        <dbReference type="ARBA" id="ARBA00022842"/>
    </source>
</evidence>
<evidence type="ECO:0000259" key="8">
    <source>
        <dbReference type="Pfam" id="PF02773"/>
    </source>
</evidence>
<feature type="domain" description="S-adenosylmethionine synthetase C-terminal" evidence="8">
    <location>
        <begin position="2"/>
        <end position="59"/>
    </location>
</feature>
<evidence type="ECO:0000256" key="2">
    <source>
        <dbReference type="ARBA" id="ARBA00022679"/>
    </source>
</evidence>
<dbReference type="Gene3D" id="3.30.300.10">
    <property type="match status" value="1"/>
</dbReference>
<keyword evidence="7" id="KW-0630">Potassium</keyword>
<protein>
    <submittedName>
        <fullName evidence="9">S-adenosylmethionine synthase</fullName>
        <ecNumber evidence="9">2.5.1.6</ecNumber>
    </submittedName>
</protein>
<dbReference type="Pfam" id="PF02773">
    <property type="entry name" value="S-AdoMet_synt_C"/>
    <property type="match status" value="1"/>
</dbReference>
<reference evidence="9" key="1">
    <citation type="submission" date="2019-08" db="EMBL/GenBank/DDBJ databases">
        <authorList>
            <person name="Kucharzyk K."/>
            <person name="Murdoch R.W."/>
            <person name="Higgins S."/>
            <person name="Loffler F."/>
        </authorList>
    </citation>
    <scope>NUCLEOTIDE SEQUENCE</scope>
</reference>
<dbReference type="EMBL" id="VSSQ01054061">
    <property type="protein sequence ID" value="MPN08043.1"/>
    <property type="molecule type" value="Genomic_DNA"/>
</dbReference>
<evidence type="ECO:0000256" key="5">
    <source>
        <dbReference type="ARBA" id="ARBA00022840"/>
    </source>
</evidence>
<keyword evidence="4" id="KW-0547">Nucleotide-binding</keyword>
<evidence type="ECO:0000313" key="9">
    <source>
        <dbReference type="EMBL" id="MPN08043.1"/>
    </source>
</evidence>
<keyword evidence="6" id="KW-0460">Magnesium</keyword>
<dbReference type="GO" id="GO:0006730">
    <property type="term" value="P:one-carbon metabolic process"/>
    <property type="evidence" value="ECO:0007669"/>
    <property type="project" value="UniProtKB-KW"/>
</dbReference>
<accession>A0A645F6D4</accession>
<dbReference type="PANTHER" id="PTHR11964">
    <property type="entry name" value="S-ADENOSYLMETHIONINE SYNTHETASE"/>
    <property type="match status" value="1"/>
</dbReference>
<keyword evidence="5" id="KW-0067">ATP-binding</keyword>
<dbReference type="GO" id="GO:0004478">
    <property type="term" value="F:methionine adenosyltransferase activity"/>
    <property type="evidence" value="ECO:0007669"/>
    <property type="project" value="UniProtKB-EC"/>
</dbReference>
<proteinExistence type="predicted"/>
<dbReference type="InterPro" id="IPR022636">
    <property type="entry name" value="S-AdoMet_synthetase_sfam"/>
</dbReference>
<sequence length="71" mass="8256">METWGTGLLSDERLAELAQTCFDLRPASIISYLDLRRPIYSQTAAYGHFGRPDLELPWESIHRTQELRSYL</sequence>
<organism evidence="9">
    <name type="scientific">bioreactor metagenome</name>
    <dbReference type="NCBI Taxonomy" id="1076179"/>
    <lineage>
        <taxon>unclassified sequences</taxon>
        <taxon>metagenomes</taxon>
        <taxon>ecological metagenomes</taxon>
    </lineage>
</organism>
<dbReference type="AlphaFoldDB" id="A0A645F6D4"/>
<evidence type="ECO:0000256" key="3">
    <source>
        <dbReference type="ARBA" id="ARBA00022723"/>
    </source>
</evidence>
<dbReference type="InterPro" id="IPR002133">
    <property type="entry name" value="S-AdoMet_synthetase"/>
</dbReference>
<comment type="caution">
    <text evidence="9">The sequence shown here is derived from an EMBL/GenBank/DDBJ whole genome shotgun (WGS) entry which is preliminary data.</text>
</comment>
<evidence type="ECO:0000256" key="1">
    <source>
        <dbReference type="ARBA" id="ARBA00022563"/>
    </source>
</evidence>
<dbReference type="GO" id="GO:0046872">
    <property type="term" value="F:metal ion binding"/>
    <property type="evidence" value="ECO:0007669"/>
    <property type="project" value="UniProtKB-KW"/>
</dbReference>
<evidence type="ECO:0000256" key="4">
    <source>
        <dbReference type="ARBA" id="ARBA00022741"/>
    </source>
</evidence>
<keyword evidence="3" id="KW-0479">Metal-binding</keyword>
<name>A0A645F6D4_9ZZZZ</name>
<keyword evidence="1" id="KW-0554">One-carbon metabolism</keyword>
<keyword evidence="2 9" id="KW-0808">Transferase</keyword>
<dbReference type="GO" id="GO:0006556">
    <property type="term" value="P:S-adenosylmethionine biosynthetic process"/>
    <property type="evidence" value="ECO:0007669"/>
    <property type="project" value="InterPro"/>
</dbReference>
<dbReference type="EC" id="2.5.1.6" evidence="9"/>
<gene>
    <name evidence="9" type="primary">metK_47</name>
    <name evidence="9" type="ORF">SDC9_155319</name>
</gene>